<evidence type="ECO:0000313" key="2">
    <source>
        <dbReference type="WBParaSite" id="ES5_v2.g23915.t1"/>
    </source>
</evidence>
<reference evidence="2" key="1">
    <citation type="submission" date="2022-11" db="UniProtKB">
        <authorList>
            <consortium name="WormBaseParasite"/>
        </authorList>
    </citation>
    <scope>IDENTIFICATION</scope>
</reference>
<name>A0AC34G2P5_9BILA</name>
<proteinExistence type="predicted"/>
<evidence type="ECO:0000313" key="1">
    <source>
        <dbReference type="Proteomes" id="UP000887579"/>
    </source>
</evidence>
<organism evidence="1 2">
    <name type="scientific">Panagrolaimus sp. ES5</name>
    <dbReference type="NCBI Taxonomy" id="591445"/>
    <lineage>
        <taxon>Eukaryota</taxon>
        <taxon>Metazoa</taxon>
        <taxon>Ecdysozoa</taxon>
        <taxon>Nematoda</taxon>
        <taxon>Chromadorea</taxon>
        <taxon>Rhabditida</taxon>
        <taxon>Tylenchina</taxon>
        <taxon>Panagrolaimomorpha</taxon>
        <taxon>Panagrolaimoidea</taxon>
        <taxon>Panagrolaimidae</taxon>
        <taxon>Panagrolaimus</taxon>
    </lineage>
</organism>
<protein>
    <submittedName>
        <fullName evidence="2">Uncharacterized protein</fullName>
    </submittedName>
</protein>
<accession>A0AC34G2P5</accession>
<sequence>MLEMLKKREMKHEGPVNVSVDGQYDSPGYCAMMCKVTAIDSESGYVVGLQTIQRKETENKSARMEIEGVRRFLDEMKENKIKVDCLTSDRNSGVTKMMETDYKETQHKRDPWHMVKGITKDLKMEAKKKTKFPNLELFIHPIKNHMWFSIVESKGDGILCREILISSLFHLLGIHSWKKGNICKQLKAAISKLIGTDKDMQKLFKQMNPSKCSTFFQELKFEKITQCCHAQIDPNTDDAGYLNPVSKEYFYILLKLTADKFLKDVVYLSPDLATSKVENFNSIATGIYTPKRTYFPYDSYTMRSYLSVLHYNNNERSEKEGNRTVLRTLTYPAKALGGEFVRKKVKSKATITYKHNMIEKCLDVFEKGLVILENVTEIPTESGLNEEVEEIYESEESCSDESDDSSDESEVEELFSERSEIKKETSKCENRAKSVSDIDESEDEEKSFEKITVVFPNVCLMKCSDESDDSSDESEVEELFSERSEIKKETSKCENRVSDIDESEDEEKTFEKSETKRETIIDTVSSKEEIIVEKDIQKGIKICQI</sequence>
<dbReference type="Proteomes" id="UP000887579">
    <property type="component" value="Unplaced"/>
</dbReference>
<dbReference type="WBParaSite" id="ES5_v2.g23915.t1">
    <property type="protein sequence ID" value="ES5_v2.g23915.t1"/>
    <property type="gene ID" value="ES5_v2.g23915"/>
</dbReference>